<feature type="signal peptide" evidence="1">
    <location>
        <begin position="1"/>
        <end position="21"/>
    </location>
</feature>
<dbReference type="PANTHER" id="PTHR34387:SF1">
    <property type="entry name" value="PERIPLASMIC IMMUNOGENIC PROTEIN"/>
    <property type="match status" value="1"/>
</dbReference>
<evidence type="ECO:0000256" key="1">
    <source>
        <dbReference type="SAM" id="SignalP"/>
    </source>
</evidence>
<dbReference type="RefSeq" id="WP_041603405.1">
    <property type="nucleotide sequence ID" value="NZ_CP011218.1"/>
</dbReference>
<dbReference type="Proteomes" id="UP000060132">
    <property type="component" value="Chromosome"/>
</dbReference>
<reference evidence="2 3" key="1">
    <citation type="journal article" date="2015" name="PLoS Negl. Trop. Dis.">
        <title>Haemophilus ducreyi Cutaneous Ulcer Strains Are Nearly Identical to Class I Genital Ulcer Strains.</title>
        <authorList>
            <person name="Gangaiah D."/>
            <person name="Webb K.M."/>
            <person name="Humphreys T.L."/>
            <person name="Fortney K.R."/>
            <person name="Toh E."/>
            <person name="Tai A."/>
            <person name="Katz S.S."/>
            <person name="Pillay A."/>
            <person name="Chen C.Y."/>
            <person name="Roberts S.A."/>
            <person name="Munson R.S.Jr."/>
            <person name="Spinola S.M."/>
        </authorList>
    </citation>
    <scope>NUCLEOTIDE SEQUENCE [LARGE SCALE GENOMIC DNA]</scope>
    <source>
        <strain evidence="3">CLU2</strain>
    </source>
</reference>
<keyword evidence="1" id="KW-0732">Signal</keyword>
<proteinExistence type="predicted"/>
<dbReference type="AlphaFoldDB" id="A0AAC8ZAC3"/>
<evidence type="ECO:0000313" key="2">
    <source>
        <dbReference type="EMBL" id="AKO32112.1"/>
    </source>
</evidence>
<dbReference type="Gene3D" id="3.30.70.2970">
    <property type="entry name" value="Protein of unknown function (DUF541), domain 2"/>
    <property type="match status" value="1"/>
</dbReference>
<organism evidence="2 3">
    <name type="scientific">Haemophilus ducreyi</name>
    <dbReference type="NCBI Taxonomy" id="730"/>
    <lineage>
        <taxon>Bacteria</taxon>
        <taxon>Pseudomonadati</taxon>
        <taxon>Pseudomonadota</taxon>
        <taxon>Gammaproteobacteria</taxon>
        <taxon>Pasteurellales</taxon>
        <taxon>Pasteurellaceae</taxon>
        <taxon>Haemophilus</taxon>
    </lineage>
</organism>
<dbReference type="PANTHER" id="PTHR34387">
    <property type="entry name" value="SLR1258 PROTEIN"/>
    <property type="match status" value="1"/>
</dbReference>
<dbReference type="InterPro" id="IPR007497">
    <property type="entry name" value="SIMPL/DUF541"/>
</dbReference>
<name>A0AAC8ZAC3_HAEDC</name>
<protein>
    <submittedName>
        <fullName evidence="2">Periplasmic/secreted protein</fullName>
    </submittedName>
</protein>
<dbReference type="EMBL" id="CP011219">
    <property type="protein sequence ID" value="AKO32112.1"/>
    <property type="molecule type" value="Genomic_DNA"/>
</dbReference>
<dbReference type="InterPro" id="IPR052022">
    <property type="entry name" value="26kDa_periplasmic_antigen"/>
</dbReference>
<dbReference type="Gene3D" id="3.30.110.170">
    <property type="entry name" value="Protein of unknown function (DUF541), domain 1"/>
    <property type="match status" value="1"/>
</dbReference>
<gene>
    <name evidence="2" type="ORF">RZ57_02660</name>
</gene>
<dbReference type="GO" id="GO:0006974">
    <property type="term" value="P:DNA damage response"/>
    <property type="evidence" value="ECO:0007669"/>
    <property type="project" value="TreeGrafter"/>
</dbReference>
<feature type="chain" id="PRO_5042215131" evidence="1">
    <location>
        <begin position="22"/>
        <end position="237"/>
    </location>
</feature>
<evidence type="ECO:0000313" key="3">
    <source>
        <dbReference type="Proteomes" id="UP000060132"/>
    </source>
</evidence>
<dbReference type="Pfam" id="PF04402">
    <property type="entry name" value="SIMPL"/>
    <property type="match status" value="1"/>
</dbReference>
<sequence length="237" mass="26448">MKLKQICLILPLMVTSITATANQMPANPPKTVFEFSTEINRTIEKDVMQAVVYSRKTGKQLPDLKKSVSLHLNKVIDNAKKQSDIELEANGVRNFVNYDNNNKPDGWVAEGRVYLKSKNFEALAKVLEQLDSEVAISDIYFSVSPEKAKTLENEMILDVLKQFKHKAEVVQAGLNAKNYVLTDVKLDTPNGNLDQFEVRSFAMMARSVRPASAKEELSLEPGKATLSARASGKVQFE</sequence>
<accession>A0AAC8ZAC3</accession>